<keyword evidence="2" id="KW-1185">Reference proteome</keyword>
<proteinExistence type="predicted"/>
<evidence type="ECO:0000313" key="2">
    <source>
        <dbReference type="Proteomes" id="UP000298138"/>
    </source>
</evidence>
<gene>
    <name evidence="1" type="ORF">EX30DRAFT_23459</name>
</gene>
<dbReference type="AlphaFoldDB" id="A0A4S2N7X6"/>
<evidence type="ECO:0000313" key="1">
    <source>
        <dbReference type="EMBL" id="TGZ85430.1"/>
    </source>
</evidence>
<name>A0A4S2N7X6_9PEZI</name>
<accession>A0A4S2N7X6</accession>
<dbReference type="EMBL" id="ML220112">
    <property type="protein sequence ID" value="TGZ85430.1"/>
    <property type="molecule type" value="Genomic_DNA"/>
</dbReference>
<dbReference type="OrthoDB" id="2383663at2759"/>
<dbReference type="Proteomes" id="UP000298138">
    <property type="component" value="Unassembled WGS sequence"/>
</dbReference>
<dbReference type="InParanoid" id="A0A4S2N7X6"/>
<protein>
    <submittedName>
        <fullName evidence="1">Uncharacterized protein</fullName>
    </submittedName>
</protein>
<organism evidence="1 2">
    <name type="scientific">Ascodesmis nigricans</name>
    <dbReference type="NCBI Taxonomy" id="341454"/>
    <lineage>
        <taxon>Eukaryota</taxon>
        <taxon>Fungi</taxon>
        <taxon>Dikarya</taxon>
        <taxon>Ascomycota</taxon>
        <taxon>Pezizomycotina</taxon>
        <taxon>Pezizomycetes</taxon>
        <taxon>Pezizales</taxon>
        <taxon>Ascodesmidaceae</taxon>
        <taxon>Ascodesmis</taxon>
    </lineage>
</organism>
<dbReference type="Gene3D" id="3.30.230.10">
    <property type="match status" value="1"/>
</dbReference>
<dbReference type="STRING" id="341454.A0A4S2N7X6"/>
<sequence>MASKILKGLQRLTSQRLFGAKYSLQSYPMLDAQIAADPTHPLFRRQQEKRERLKNTLIIHSIIPKSVAKHATVRNRCRRRLTEAARVALLAQGYDLHGKPIEAQSSKGEKQKSLAGTLLFIPHIDVIIADWDEICGQVKRAVDHFVAIKKRGPTGGVPRTPAPYKGEKSTTWGKKVFVRYDWRKKEEGQRS</sequence>
<dbReference type="InterPro" id="IPR014721">
    <property type="entry name" value="Ribsml_uS5_D2-typ_fold_subgr"/>
</dbReference>
<reference evidence="1 2" key="1">
    <citation type="submission" date="2019-04" db="EMBL/GenBank/DDBJ databases">
        <title>Comparative genomics and transcriptomics to analyze fruiting body development in filamentous ascomycetes.</title>
        <authorList>
            <consortium name="DOE Joint Genome Institute"/>
            <person name="Lutkenhaus R."/>
            <person name="Traeger S."/>
            <person name="Breuer J."/>
            <person name="Kuo A."/>
            <person name="Lipzen A."/>
            <person name="Pangilinan J."/>
            <person name="Dilworth D."/>
            <person name="Sandor L."/>
            <person name="Poggeler S."/>
            <person name="Barry K."/>
            <person name="Grigoriev I.V."/>
            <person name="Nowrousian M."/>
        </authorList>
    </citation>
    <scope>NUCLEOTIDE SEQUENCE [LARGE SCALE GENOMIC DNA]</scope>
    <source>
        <strain evidence="1 2">CBS 389.68</strain>
    </source>
</reference>